<name>A0A8T3APG0_DENNO</name>
<feature type="region of interest" description="Disordered" evidence="1">
    <location>
        <begin position="427"/>
        <end position="457"/>
    </location>
</feature>
<protein>
    <recommendedName>
        <fullName evidence="2">DUF4283 domain-containing protein</fullName>
    </recommendedName>
</protein>
<dbReference type="InterPro" id="IPR025558">
    <property type="entry name" value="DUF4283"/>
</dbReference>
<feature type="compositionally biased region" description="Basic residues" evidence="1">
    <location>
        <begin position="269"/>
        <end position="282"/>
    </location>
</feature>
<dbReference type="PANTHER" id="PTHR31286:SF180">
    <property type="entry name" value="OS10G0362600 PROTEIN"/>
    <property type="match status" value="1"/>
</dbReference>
<feature type="domain" description="DUF4283" evidence="2">
    <location>
        <begin position="66"/>
        <end position="148"/>
    </location>
</feature>
<dbReference type="InterPro" id="IPR040256">
    <property type="entry name" value="At4g02000-like"/>
</dbReference>
<sequence length="457" mass="50397">MDAALLSSDFPPLGMSSGVQVCQTTKSWNKVFESDNSSQKSLKFSHFPSEPDIIPFSGEKLSNGGEDWKLCLVGYSIGRRPYYEALLGAIKKTWSLKGSVQLLSLNDGFFLLRFSCMEDFDMVWSRGVWFLLGKPFALQKWHPKFVPKREDFATVPIWVKIHDLPLACWNSEGISRIASKIGIPVAADNLTEMKMRLTYARVCVLVDCKALYPEEIKVSLDGDVVTLKVQYEWRPFPCEHCKSLMHLSSACPSKPDLDSNPQNKELPHNRGRSHSRKPRVRPQSRPQNTSKAPATNDVPPNPTSNNIVPAAKYMQDIPTASGPLYQPHSPSPHKSRVNIENTIQDVPPMLGDAITSGIPEIPNLNSPNEVASSSSNIITSHSPTLGKTFISPNKFEVLISEGSASEPNDVFDDSTAVSLASLGAVGKEKISKLPEKNQVSNSLSKKPARGKQAKKSQ</sequence>
<gene>
    <name evidence="3" type="ORF">KFK09_021202</name>
</gene>
<dbReference type="EMBL" id="JAGYWB010000015">
    <property type="protein sequence ID" value="KAI0497961.1"/>
    <property type="molecule type" value="Genomic_DNA"/>
</dbReference>
<proteinExistence type="predicted"/>
<comment type="caution">
    <text evidence="3">The sequence shown here is derived from an EMBL/GenBank/DDBJ whole genome shotgun (WGS) entry which is preliminary data.</text>
</comment>
<organism evidence="3 4">
    <name type="scientific">Dendrobium nobile</name>
    <name type="common">Orchid</name>
    <dbReference type="NCBI Taxonomy" id="94219"/>
    <lineage>
        <taxon>Eukaryota</taxon>
        <taxon>Viridiplantae</taxon>
        <taxon>Streptophyta</taxon>
        <taxon>Embryophyta</taxon>
        <taxon>Tracheophyta</taxon>
        <taxon>Spermatophyta</taxon>
        <taxon>Magnoliopsida</taxon>
        <taxon>Liliopsida</taxon>
        <taxon>Asparagales</taxon>
        <taxon>Orchidaceae</taxon>
        <taxon>Epidendroideae</taxon>
        <taxon>Malaxideae</taxon>
        <taxon>Dendrobiinae</taxon>
        <taxon>Dendrobium</taxon>
    </lineage>
</organism>
<evidence type="ECO:0000256" key="1">
    <source>
        <dbReference type="SAM" id="MobiDB-lite"/>
    </source>
</evidence>
<reference evidence="3" key="1">
    <citation type="journal article" date="2022" name="Front. Genet.">
        <title>Chromosome-Scale Assembly of the Dendrobium nobile Genome Provides Insights Into the Molecular Mechanism of the Biosynthesis of the Medicinal Active Ingredient of Dendrobium.</title>
        <authorList>
            <person name="Xu Q."/>
            <person name="Niu S.-C."/>
            <person name="Li K.-L."/>
            <person name="Zheng P.-J."/>
            <person name="Zhang X.-J."/>
            <person name="Jia Y."/>
            <person name="Liu Y."/>
            <person name="Niu Y.-X."/>
            <person name="Yu L.-H."/>
            <person name="Chen D.-F."/>
            <person name="Zhang G.-Q."/>
        </authorList>
    </citation>
    <scope>NUCLEOTIDE SEQUENCE</scope>
    <source>
        <tissue evidence="3">Leaf</tissue>
    </source>
</reference>
<accession>A0A8T3APG0</accession>
<dbReference type="OrthoDB" id="1461560at2759"/>
<dbReference type="PANTHER" id="PTHR31286">
    <property type="entry name" value="GLYCINE-RICH CELL WALL STRUCTURAL PROTEIN 1.8-LIKE"/>
    <property type="match status" value="1"/>
</dbReference>
<feature type="compositionally biased region" description="Polar residues" evidence="1">
    <location>
        <begin position="284"/>
        <end position="293"/>
    </location>
</feature>
<feature type="region of interest" description="Disordered" evidence="1">
    <location>
        <begin position="253"/>
        <end position="308"/>
    </location>
</feature>
<evidence type="ECO:0000313" key="3">
    <source>
        <dbReference type="EMBL" id="KAI0497961.1"/>
    </source>
</evidence>
<dbReference type="Pfam" id="PF14111">
    <property type="entry name" value="DUF4283"/>
    <property type="match status" value="1"/>
</dbReference>
<keyword evidence="4" id="KW-1185">Reference proteome</keyword>
<dbReference type="AlphaFoldDB" id="A0A8T3APG0"/>
<feature type="compositionally biased region" description="Basic residues" evidence="1">
    <location>
        <begin position="446"/>
        <end position="457"/>
    </location>
</feature>
<dbReference type="Proteomes" id="UP000829196">
    <property type="component" value="Unassembled WGS sequence"/>
</dbReference>
<evidence type="ECO:0000313" key="4">
    <source>
        <dbReference type="Proteomes" id="UP000829196"/>
    </source>
</evidence>
<evidence type="ECO:0000259" key="2">
    <source>
        <dbReference type="Pfam" id="PF14111"/>
    </source>
</evidence>